<dbReference type="AlphaFoldDB" id="A0A7S3G705"/>
<gene>
    <name evidence="1" type="ORF">PBIL07802_LOCUS15327</name>
</gene>
<protein>
    <submittedName>
        <fullName evidence="1">Uncharacterized protein</fullName>
    </submittedName>
</protein>
<dbReference type="EMBL" id="HBIB01023352">
    <property type="protein sequence ID" value="CAE0253093.1"/>
    <property type="molecule type" value="Transcribed_RNA"/>
</dbReference>
<name>A0A7S3G705_9EUKA</name>
<proteinExistence type="predicted"/>
<evidence type="ECO:0000313" key="1">
    <source>
        <dbReference type="EMBL" id="CAE0253093.1"/>
    </source>
</evidence>
<organism evidence="1">
    <name type="scientific">Palpitomonas bilix</name>
    <dbReference type="NCBI Taxonomy" id="652834"/>
    <lineage>
        <taxon>Eukaryota</taxon>
        <taxon>Eukaryota incertae sedis</taxon>
    </lineage>
</organism>
<sequence length="121" mass="13550">MDQIFHRRRLAEMEAVCQGMADEGIVRGLVMLCYHAMDTEVKTRDTNMGVDLKAALASFRCMSAHLVMLAAKTKVGRESLKLCRTQLMHIDELRQRASFPPAMCSAWTAMMEAVLAKKEGS</sequence>
<reference evidence="1" key="1">
    <citation type="submission" date="2021-01" db="EMBL/GenBank/DDBJ databases">
        <authorList>
            <person name="Corre E."/>
            <person name="Pelletier E."/>
            <person name="Niang G."/>
            <person name="Scheremetjew M."/>
            <person name="Finn R."/>
            <person name="Kale V."/>
            <person name="Holt S."/>
            <person name="Cochrane G."/>
            <person name="Meng A."/>
            <person name="Brown T."/>
            <person name="Cohen L."/>
        </authorList>
    </citation>
    <scope>NUCLEOTIDE SEQUENCE</scope>
    <source>
        <strain evidence="1">NIES-2562</strain>
    </source>
</reference>
<accession>A0A7S3G705</accession>